<organism evidence="1">
    <name type="scientific">Cupriavidus necator</name>
    <name type="common">Alcaligenes eutrophus</name>
    <name type="synonym">Ralstonia eutropha</name>
    <dbReference type="NCBI Taxonomy" id="106590"/>
    <lineage>
        <taxon>Bacteria</taxon>
        <taxon>Pseudomonadati</taxon>
        <taxon>Pseudomonadota</taxon>
        <taxon>Betaproteobacteria</taxon>
        <taxon>Burkholderiales</taxon>
        <taxon>Burkholderiaceae</taxon>
        <taxon>Cupriavidus</taxon>
    </lineage>
</organism>
<dbReference type="EMBL" id="FMSH01000445">
    <property type="protein sequence ID" value="SCU90515.1"/>
    <property type="molecule type" value="Genomic_DNA"/>
</dbReference>
<reference evidence="1" key="1">
    <citation type="submission" date="2016-09" db="EMBL/GenBank/DDBJ databases">
        <authorList>
            <person name="Capua I."/>
            <person name="De Benedictis P."/>
            <person name="Joannis T."/>
            <person name="Lombin L.H."/>
            <person name="Cattoli G."/>
        </authorList>
    </citation>
    <scope>NUCLEOTIDE SEQUENCE</scope>
    <source>
        <strain evidence="1">B9</strain>
    </source>
</reference>
<dbReference type="AlphaFoldDB" id="A0A1K0J018"/>
<evidence type="ECO:0000313" key="1">
    <source>
        <dbReference type="EMBL" id="SCU90515.1"/>
    </source>
</evidence>
<accession>A0A1K0J018</accession>
<name>A0A1K0J018_CUPNE</name>
<sequence length="78" mass="8747">MFRAKHLLRSTGDVIRKTSVTRVKDCNAYHKTSQLGRFQAIMQHFPLMPADAMACLGHLPAGRGIEPRVVRDVSGDRE</sequence>
<gene>
    <name evidence="1" type="ORF">CNECB9_50002</name>
</gene>
<proteinExistence type="predicted"/>
<protein>
    <submittedName>
        <fullName evidence="1">Uncharacterized protein</fullName>
    </submittedName>
</protein>